<comment type="caution">
    <text evidence="1">The sequence shown here is derived from an EMBL/GenBank/DDBJ whole genome shotgun (WGS) entry which is preliminary data.</text>
</comment>
<accession>A0AAV5UBL2</accession>
<protein>
    <submittedName>
        <fullName evidence="1">Uncharacterized protein</fullName>
    </submittedName>
</protein>
<name>A0AAV5UBL2_9BILA</name>
<feature type="non-terminal residue" evidence="1">
    <location>
        <position position="1"/>
    </location>
</feature>
<dbReference type="EMBL" id="BTSX01000006">
    <property type="protein sequence ID" value="GMT03861.1"/>
    <property type="molecule type" value="Genomic_DNA"/>
</dbReference>
<evidence type="ECO:0000313" key="1">
    <source>
        <dbReference type="EMBL" id="GMT03861.1"/>
    </source>
</evidence>
<feature type="non-terminal residue" evidence="1">
    <location>
        <position position="95"/>
    </location>
</feature>
<organism evidence="1 2">
    <name type="scientific">Pristionchus entomophagus</name>
    <dbReference type="NCBI Taxonomy" id="358040"/>
    <lineage>
        <taxon>Eukaryota</taxon>
        <taxon>Metazoa</taxon>
        <taxon>Ecdysozoa</taxon>
        <taxon>Nematoda</taxon>
        <taxon>Chromadorea</taxon>
        <taxon>Rhabditida</taxon>
        <taxon>Rhabditina</taxon>
        <taxon>Diplogasteromorpha</taxon>
        <taxon>Diplogasteroidea</taxon>
        <taxon>Neodiplogasteridae</taxon>
        <taxon>Pristionchus</taxon>
    </lineage>
</organism>
<dbReference type="AlphaFoldDB" id="A0AAV5UBL2"/>
<evidence type="ECO:0000313" key="2">
    <source>
        <dbReference type="Proteomes" id="UP001432027"/>
    </source>
</evidence>
<proteinExistence type="predicted"/>
<reference evidence="1" key="1">
    <citation type="submission" date="2023-10" db="EMBL/GenBank/DDBJ databases">
        <title>Genome assembly of Pristionchus species.</title>
        <authorList>
            <person name="Yoshida K."/>
            <person name="Sommer R.J."/>
        </authorList>
    </citation>
    <scope>NUCLEOTIDE SEQUENCE</scope>
    <source>
        <strain evidence="1">RS0144</strain>
    </source>
</reference>
<dbReference type="Proteomes" id="UP001432027">
    <property type="component" value="Unassembled WGS sequence"/>
</dbReference>
<gene>
    <name evidence="1" type="ORF">PENTCL1PPCAC_26035</name>
</gene>
<sequence length="95" mass="10338">FISLSFISLVSSKNIEKSIGSFRKSHLLLVRARVIAEPKVGVAPFLDVLKPAFGRGGDPWVEEKEEAGSFTLISRPFFFLSGFGRLAAIREGAIG</sequence>
<keyword evidence="2" id="KW-1185">Reference proteome</keyword>